<protein>
    <recommendedName>
        <fullName evidence="4">Chitin synthase export chaperone</fullName>
    </recommendedName>
</protein>
<keyword evidence="1" id="KW-0472">Membrane</keyword>
<feature type="transmembrane region" description="Helical" evidence="1">
    <location>
        <begin position="121"/>
        <end position="141"/>
    </location>
</feature>
<dbReference type="EMBL" id="JAHCVI010000005">
    <property type="protein sequence ID" value="KAG7285235.1"/>
    <property type="molecule type" value="Genomic_DNA"/>
</dbReference>
<reference evidence="2" key="1">
    <citation type="submission" date="2023-02" db="EMBL/GenBank/DDBJ databases">
        <authorList>
            <person name="Palmer J.M."/>
        </authorList>
    </citation>
    <scope>NUCLEOTIDE SEQUENCE</scope>
    <source>
        <strain evidence="2">FW57</strain>
    </source>
</reference>
<proteinExistence type="predicted"/>
<name>A0AAD4EQ27_9PEZI</name>
<comment type="caution">
    <text evidence="2">The sequence shown here is derived from an EMBL/GenBank/DDBJ whole genome shotgun (WGS) entry which is preliminary data.</text>
</comment>
<keyword evidence="1" id="KW-0812">Transmembrane</keyword>
<dbReference type="AlphaFoldDB" id="A0AAD4EQ27"/>
<dbReference type="GO" id="GO:0005789">
    <property type="term" value="C:endoplasmic reticulum membrane"/>
    <property type="evidence" value="ECO:0007669"/>
    <property type="project" value="TreeGrafter"/>
</dbReference>
<dbReference type="PANTHER" id="PTHR35329:SF1">
    <property type="entry name" value="CHITIN SYNTHASE EXPORT CHAPERONE"/>
    <property type="match status" value="1"/>
</dbReference>
<dbReference type="InterPro" id="IPR022057">
    <property type="entry name" value="Chs7"/>
</dbReference>
<organism evidence="2 3">
    <name type="scientific">Staphylotrichum longicolle</name>
    <dbReference type="NCBI Taxonomy" id="669026"/>
    <lineage>
        <taxon>Eukaryota</taxon>
        <taxon>Fungi</taxon>
        <taxon>Dikarya</taxon>
        <taxon>Ascomycota</taxon>
        <taxon>Pezizomycotina</taxon>
        <taxon>Sordariomycetes</taxon>
        <taxon>Sordariomycetidae</taxon>
        <taxon>Sordariales</taxon>
        <taxon>Chaetomiaceae</taxon>
        <taxon>Staphylotrichum</taxon>
    </lineage>
</organism>
<keyword evidence="3" id="KW-1185">Reference proteome</keyword>
<accession>A0AAD4EQ27</accession>
<evidence type="ECO:0000256" key="1">
    <source>
        <dbReference type="SAM" id="Phobius"/>
    </source>
</evidence>
<dbReference type="GO" id="GO:0006457">
    <property type="term" value="P:protein folding"/>
    <property type="evidence" value="ECO:0007669"/>
    <property type="project" value="TreeGrafter"/>
</dbReference>
<feature type="transmembrane region" description="Helical" evidence="1">
    <location>
        <begin position="86"/>
        <end position="106"/>
    </location>
</feature>
<dbReference type="GO" id="GO:0051082">
    <property type="term" value="F:unfolded protein binding"/>
    <property type="evidence" value="ECO:0007669"/>
    <property type="project" value="TreeGrafter"/>
</dbReference>
<sequence>MGSTKFGNFNAFSAIHIGAIAATTWMLFLNGIVGYQLVDDGTPLSLGLLVGSALAFLIGVGYIALDTGFSFTGFWDSSYGLPNRNIALYVLYLLLPLLWIVLYFVLETVLVLRVLGETRPMMYLVGAAIAFAAGQVFNFVVSPYICNGTSGAIDGALFQTLFTLVSVVLVWLFLSSITEDDWPMDPGNPYP</sequence>
<feature type="transmembrane region" description="Helical" evidence="1">
    <location>
        <begin position="44"/>
        <end position="65"/>
    </location>
</feature>
<dbReference type="PANTHER" id="PTHR35329">
    <property type="entry name" value="CHITIN SYNTHASE EXPORT CHAPERONE"/>
    <property type="match status" value="1"/>
</dbReference>
<gene>
    <name evidence="2" type="ORF">NEMBOFW57_009856</name>
</gene>
<feature type="transmembrane region" description="Helical" evidence="1">
    <location>
        <begin position="153"/>
        <end position="174"/>
    </location>
</feature>
<feature type="transmembrane region" description="Helical" evidence="1">
    <location>
        <begin position="12"/>
        <end position="38"/>
    </location>
</feature>
<evidence type="ECO:0000313" key="3">
    <source>
        <dbReference type="Proteomes" id="UP001197093"/>
    </source>
</evidence>
<evidence type="ECO:0008006" key="4">
    <source>
        <dbReference type="Google" id="ProtNLM"/>
    </source>
</evidence>
<evidence type="ECO:0000313" key="2">
    <source>
        <dbReference type="EMBL" id="KAG7285235.1"/>
    </source>
</evidence>
<dbReference type="Pfam" id="PF12271">
    <property type="entry name" value="Chs7"/>
    <property type="match status" value="1"/>
</dbReference>
<keyword evidence="1" id="KW-1133">Transmembrane helix</keyword>
<dbReference type="Proteomes" id="UP001197093">
    <property type="component" value="Unassembled WGS sequence"/>
</dbReference>